<gene>
    <name evidence="1" type="ORF">SDC9_80463</name>
</gene>
<sequence>MLSLVDTRGIYKNSLHFIGGEDTQLAAACGLRFGGDSSDLLIEQCIDEG</sequence>
<evidence type="ECO:0000313" key="1">
    <source>
        <dbReference type="EMBL" id="MPM33882.1"/>
    </source>
</evidence>
<dbReference type="AlphaFoldDB" id="A0A644YZI5"/>
<reference evidence="1" key="1">
    <citation type="submission" date="2019-08" db="EMBL/GenBank/DDBJ databases">
        <authorList>
            <person name="Kucharzyk K."/>
            <person name="Murdoch R.W."/>
            <person name="Higgins S."/>
            <person name="Loffler F."/>
        </authorList>
    </citation>
    <scope>NUCLEOTIDE SEQUENCE</scope>
</reference>
<organism evidence="1">
    <name type="scientific">bioreactor metagenome</name>
    <dbReference type="NCBI Taxonomy" id="1076179"/>
    <lineage>
        <taxon>unclassified sequences</taxon>
        <taxon>metagenomes</taxon>
        <taxon>ecological metagenomes</taxon>
    </lineage>
</organism>
<accession>A0A644YZI5</accession>
<proteinExistence type="predicted"/>
<protein>
    <submittedName>
        <fullName evidence="1">Uncharacterized protein</fullName>
    </submittedName>
</protein>
<name>A0A644YZI5_9ZZZZ</name>
<dbReference type="EMBL" id="VSSQ01006793">
    <property type="protein sequence ID" value="MPM33882.1"/>
    <property type="molecule type" value="Genomic_DNA"/>
</dbReference>
<comment type="caution">
    <text evidence="1">The sequence shown here is derived from an EMBL/GenBank/DDBJ whole genome shotgun (WGS) entry which is preliminary data.</text>
</comment>